<dbReference type="SUPFAM" id="SSF52025">
    <property type="entry name" value="PA domain"/>
    <property type="match status" value="1"/>
</dbReference>
<dbReference type="EMBL" id="LGRX02003118">
    <property type="protein sequence ID" value="KAK3282876.1"/>
    <property type="molecule type" value="Genomic_DNA"/>
</dbReference>
<comment type="caution">
    <text evidence="2">The sequence shown here is derived from an EMBL/GenBank/DDBJ whole genome shotgun (WGS) entry which is preliminary data.</text>
</comment>
<sequence length="299" mass="32137">MTVTPMQTLMADLTNGSEANSTGVASADKLPSTLMMDRAGAAYTENANLFDADDYYDSDESQARRLGTYLDPIGELSYLGGCGVPGGTSCYVAPDPAVTTRPGHSSVSGILVLAQSRPLHNNADYFYLEKNALKIAGTYSEWLRGDEDASIGNVNTSDYIGKYASTDSRDDDELGDYDDPITNDMPTAHYDVGTGHPTEIPGLVHQGFANSSANVDLEACTDLINAEEIRGRVCLVVRGTCAFSTKTLHCQKAGAIATVIVDNIPDEDTQHTWAGSYPPHMITIPTITMRYIILIEKCS</sequence>
<accession>A0AAE0GSV6</accession>
<organism evidence="2 3">
    <name type="scientific">Cymbomonas tetramitiformis</name>
    <dbReference type="NCBI Taxonomy" id="36881"/>
    <lineage>
        <taxon>Eukaryota</taxon>
        <taxon>Viridiplantae</taxon>
        <taxon>Chlorophyta</taxon>
        <taxon>Pyramimonadophyceae</taxon>
        <taxon>Pyramimonadales</taxon>
        <taxon>Pyramimonadaceae</taxon>
        <taxon>Cymbomonas</taxon>
    </lineage>
</organism>
<reference evidence="2 3" key="1">
    <citation type="journal article" date="2015" name="Genome Biol. Evol.">
        <title>Comparative Genomics of a Bacterivorous Green Alga Reveals Evolutionary Causalities and Consequences of Phago-Mixotrophic Mode of Nutrition.</title>
        <authorList>
            <person name="Burns J.A."/>
            <person name="Paasch A."/>
            <person name="Narechania A."/>
            <person name="Kim E."/>
        </authorList>
    </citation>
    <scope>NUCLEOTIDE SEQUENCE [LARGE SCALE GENOMIC DNA]</scope>
    <source>
        <strain evidence="2 3">PLY_AMNH</strain>
    </source>
</reference>
<dbReference type="Pfam" id="PF02225">
    <property type="entry name" value="PA"/>
    <property type="match status" value="1"/>
</dbReference>
<feature type="domain" description="PA" evidence="1">
    <location>
        <begin position="218"/>
        <end position="288"/>
    </location>
</feature>
<dbReference type="InterPro" id="IPR046450">
    <property type="entry name" value="PA_dom_sf"/>
</dbReference>
<dbReference type="Gene3D" id="3.50.30.30">
    <property type="match status" value="1"/>
</dbReference>
<protein>
    <recommendedName>
        <fullName evidence="1">PA domain-containing protein</fullName>
    </recommendedName>
</protein>
<proteinExistence type="predicted"/>
<dbReference type="CDD" id="cd00538">
    <property type="entry name" value="PA"/>
    <property type="match status" value="1"/>
</dbReference>
<evidence type="ECO:0000313" key="3">
    <source>
        <dbReference type="Proteomes" id="UP001190700"/>
    </source>
</evidence>
<dbReference type="AlphaFoldDB" id="A0AAE0GSV6"/>
<dbReference type="Proteomes" id="UP001190700">
    <property type="component" value="Unassembled WGS sequence"/>
</dbReference>
<evidence type="ECO:0000259" key="1">
    <source>
        <dbReference type="Pfam" id="PF02225"/>
    </source>
</evidence>
<evidence type="ECO:0000313" key="2">
    <source>
        <dbReference type="EMBL" id="KAK3282876.1"/>
    </source>
</evidence>
<gene>
    <name evidence="2" type="ORF">CYMTET_9412</name>
</gene>
<dbReference type="InterPro" id="IPR003137">
    <property type="entry name" value="PA_domain"/>
</dbReference>
<name>A0AAE0GSV6_9CHLO</name>
<keyword evidence="3" id="KW-1185">Reference proteome</keyword>